<reference evidence="18 19" key="1">
    <citation type="submission" date="2018-11" db="EMBL/GenBank/DDBJ databases">
        <authorList>
            <person name="Li F."/>
        </authorList>
    </citation>
    <scope>NUCLEOTIDE SEQUENCE [LARGE SCALE GENOMIC DNA]</scope>
    <source>
        <strain evidence="18 19">Gsoil 818</strain>
    </source>
</reference>
<evidence type="ECO:0000256" key="5">
    <source>
        <dbReference type="ARBA" id="ARBA00022553"/>
    </source>
</evidence>
<keyword evidence="8" id="KW-0547">Nucleotide-binding</keyword>
<dbReference type="InterPro" id="IPR003661">
    <property type="entry name" value="HisK_dim/P_dom"/>
</dbReference>
<dbReference type="InterPro" id="IPR005467">
    <property type="entry name" value="His_kinase_dom"/>
</dbReference>
<dbReference type="CDD" id="cd00082">
    <property type="entry name" value="HisKA"/>
    <property type="match status" value="1"/>
</dbReference>
<evidence type="ECO:0000256" key="7">
    <source>
        <dbReference type="ARBA" id="ARBA00022692"/>
    </source>
</evidence>
<keyword evidence="9 18" id="KW-0418">Kinase</keyword>
<feature type="transmembrane region" description="Helical" evidence="15">
    <location>
        <begin position="299"/>
        <end position="318"/>
    </location>
</feature>
<keyword evidence="10" id="KW-0067">ATP-binding</keyword>
<feature type="transmembrane region" description="Helical" evidence="15">
    <location>
        <begin position="174"/>
        <end position="197"/>
    </location>
</feature>
<keyword evidence="5" id="KW-0597">Phosphoprotein</keyword>
<evidence type="ECO:0000259" key="16">
    <source>
        <dbReference type="PROSITE" id="PS50109"/>
    </source>
</evidence>
<dbReference type="PANTHER" id="PTHR42878">
    <property type="entry name" value="TWO-COMPONENT HISTIDINE KINASE"/>
    <property type="match status" value="1"/>
</dbReference>
<dbReference type="Gene3D" id="1.10.287.130">
    <property type="match status" value="1"/>
</dbReference>
<dbReference type="Gene3D" id="3.30.565.10">
    <property type="entry name" value="Histidine kinase-like ATPase, C-terminal domain"/>
    <property type="match status" value="1"/>
</dbReference>
<keyword evidence="19" id="KW-1185">Reference proteome</keyword>
<feature type="transmembrane region" description="Helical" evidence="15">
    <location>
        <begin position="100"/>
        <end position="119"/>
    </location>
</feature>
<dbReference type="InterPro" id="IPR003594">
    <property type="entry name" value="HATPase_dom"/>
</dbReference>
<evidence type="ECO:0000256" key="9">
    <source>
        <dbReference type="ARBA" id="ARBA00022777"/>
    </source>
</evidence>
<dbReference type="GO" id="GO:0005524">
    <property type="term" value="F:ATP binding"/>
    <property type="evidence" value="ECO:0007669"/>
    <property type="project" value="UniProtKB-KW"/>
</dbReference>
<dbReference type="SUPFAM" id="SSF55874">
    <property type="entry name" value="ATPase domain of HSP90 chaperone/DNA topoisomerase II/histidine kinase"/>
    <property type="match status" value="1"/>
</dbReference>
<evidence type="ECO:0000256" key="10">
    <source>
        <dbReference type="ARBA" id="ARBA00022840"/>
    </source>
</evidence>
<evidence type="ECO:0000259" key="17">
    <source>
        <dbReference type="PROSITE" id="PS50112"/>
    </source>
</evidence>
<dbReference type="GO" id="GO:0005886">
    <property type="term" value="C:plasma membrane"/>
    <property type="evidence" value="ECO:0007669"/>
    <property type="project" value="UniProtKB-SubCell"/>
</dbReference>
<comment type="caution">
    <text evidence="18">The sequence shown here is derived from an EMBL/GenBank/DDBJ whole genome shotgun (WGS) entry which is preliminary data.</text>
</comment>
<dbReference type="Pfam" id="PF00512">
    <property type="entry name" value="HisKA"/>
    <property type="match status" value="1"/>
</dbReference>
<feature type="transmembrane region" description="Helical" evidence="15">
    <location>
        <begin position="218"/>
        <end position="238"/>
    </location>
</feature>
<dbReference type="InterPro" id="IPR050351">
    <property type="entry name" value="BphY/WalK/GraS-like"/>
</dbReference>
<dbReference type="InterPro" id="IPR036097">
    <property type="entry name" value="HisK_dim/P_sf"/>
</dbReference>
<dbReference type="PANTHER" id="PTHR42878:SF7">
    <property type="entry name" value="SENSOR HISTIDINE KINASE GLRK"/>
    <property type="match status" value="1"/>
</dbReference>
<evidence type="ECO:0000256" key="11">
    <source>
        <dbReference type="ARBA" id="ARBA00022989"/>
    </source>
</evidence>
<evidence type="ECO:0000313" key="19">
    <source>
        <dbReference type="Proteomes" id="UP000279994"/>
    </source>
</evidence>
<comment type="catalytic activity">
    <reaction evidence="1">
        <text>ATP + protein L-histidine = ADP + protein N-phospho-L-histidine.</text>
        <dbReference type="EC" id="2.7.13.3"/>
    </reaction>
</comment>
<dbReference type="PROSITE" id="PS50109">
    <property type="entry name" value="HIS_KIN"/>
    <property type="match status" value="1"/>
</dbReference>
<organism evidence="18 19">
    <name type="scientific">Nocardioides pocheonensis</name>
    <dbReference type="NCBI Taxonomy" id="661485"/>
    <lineage>
        <taxon>Bacteria</taxon>
        <taxon>Bacillati</taxon>
        <taxon>Actinomycetota</taxon>
        <taxon>Actinomycetes</taxon>
        <taxon>Propionibacteriales</taxon>
        <taxon>Nocardioidaceae</taxon>
        <taxon>Nocardioides</taxon>
    </lineage>
</organism>
<evidence type="ECO:0000256" key="3">
    <source>
        <dbReference type="ARBA" id="ARBA00012438"/>
    </source>
</evidence>
<feature type="transmembrane region" description="Helical" evidence="15">
    <location>
        <begin position="23"/>
        <end position="42"/>
    </location>
</feature>
<evidence type="ECO:0000256" key="15">
    <source>
        <dbReference type="SAM" id="Phobius"/>
    </source>
</evidence>
<dbReference type="Pfam" id="PF02518">
    <property type="entry name" value="HATPase_c"/>
    <property type="match status" value="1"/>
</dbReference>
<dbReference type="GO" id="GO:0007234">
    <property type="term" value="P:osmosensory signaling via phosphorelay pathway"/>
    <property type="evidence" value="ECO:0007669"/>
    <property type="project" value="TreeGrafter"/>
</dbReference>
<dbReference type="OrthoDB" id="5241402at2"/>
<dbReference type="EMBL" id="RJSF01000048">
    <property type="protein sequence ID" value="RNM11516.1"/>
    <property type="molecule type" value="Genomic_DNA"/>
</dbReference>
<evidence type="ECO:0000256" key="2">
    <source>
        <dbReference type="ARBA" id="ARBA00004651"/>
    </source>
</evidence>
<dbReference type="PROSITE" id="PS50112">
    <property type="entry name" value="PAS"/>
    <property type="match status" value="1"/>
</dbReference>
<accession>A0A3N0GH31</accession>
<protein>
    <recommendedName>
        <fullName evidence="14">Sensor-like histidine kinase SenX3</fullName>
        <ecNumber evidence="3">2.7.13.3</ecNumber>
    </recommendedName>
</protein>
<dbReference type="PRINTS" id="PR00344">
    <property type="entry name" value="BCTRLSENSOR"/>
</dbReference>
<dbReference type="InterPro" id="IPR036890">
    <property type="entry name" value="HATPase_C_sf"/>
</dbReference>
<feature type="transmembrane region" description="Helical" evidence="15">
    <location>
        <begin position="267"/>
        <end position="287"/>
    </location>
</feature>
<keyword evidence="6" id="KW-0808">Transferase</keyword>
<evidence type="ECO:0000256" key="4">
    <source>
        <dbReference type="ARBA" id="ARBA00022475"/>
    </source>
</evidence>
<gene>
    <name evidence="18" type="ORF">EFL26_22675</name>
</gene>
<feature type="transmembrane region" description="Helical" evidence="15">
    <location>
        <begin position="140"/>
        <end position="162"/>
    </location>
</feature>
<proteinExistence type="predicted"/>
<evidence type="ECO:0000256" key="6">
    <source>
        <dbReference type="ARBA" id="ARBA00022679"/>
    </source>
</evidence>
<keyword evidence="13 15" id="KW-0472">Membrane</keyword>
<dbReference type="Proteomes" id="UP000279994">
    <property type="component" value="Unassembled WGS sequence"/>
</dbReference>
<keyword evidence="11 15" id="KW-1133">Transmembrane helix</keyword>
<keyword evidence="4" id="KW-1003">Cell membrane</keyword>
<feature type="domain" description="Histidine kinase" evidence="16">
    <location>
        <begin position="475"/>
        <end position="689"/>
    </location>
</feature>
<keyword evidence="7 15" id="KW-0812">Transmembrane</keyword>
<dbReference type="InterPro" id="IPR007895">
    <property type="entry name" value="MASE1"/>
</dbReference>
<sequence length="712" mass="76137">MPQDGHMDRAPATSPMPPPARRLLRVALGTVLFVAFGFLGRLTVIDETSLSLIWPAAGVAALWLSTGDRRTWPTDFAALAVASFGVNVVTGASVPAGLGFAASNTLQVALFVLLTRRWTTDVWGLGGHVPLHRLADLGRLVAISALACLAGALTGALALWAAHADFAPISVAVWWGRNSVSMVVITVFGLIAGPPLFAATGAKDLARILYDAARARTLARLVEAELLVATTVGLYAAIFGERTAEPLSFLVLSVSIWAGLRFTPTAVMVHGLAIGAAGLLFTLNGLGPLADIHSPHYRALVAQVFMATTVLTGLALAFSRVERDQATRHLRQARRESDERTRLLRAVLDSMNEGLVVVEEGGRIVLTNAATPILLGIEDLHRSLRPAATYGLYHADGTPLSDDDLPGLRTLDGEAVPPADFHLRADAVPQGRVLEIGVEPLPQLNPDDRPLAMINIRDVTLDRQHRDALASFAGVVAHDLFNPLTVVSGWAEALEEELADGAVTADVGMPMVRHLQDAANHMRHVIGDLLAYTVARDQSLRPGPVDLTAEIRALARLREEGPEPPIISVAPAMEVWADPVLARQLFDNLLGNAVKYVAPGVRPRVDVRGHRDHDWLEVRVTDNGIGIPDDQRDLVFETFHRAHRDGYQGTGLGLAICRRIADRHGGSIHAEQGPDGLGTTFVVRLPANAAGYAKAAQPLRAAPTPSPEEQSA</sequence>
<evidence type="ECO:0000256" key="1">
    <source>
        <dbReference type="ARBA" id="ARBA00000085"/>
    </source>
</evidence>
<dbReference type="AlphaFoldDB" id="A0A3N0GH31"/>
<dbReference type="CDD" id="cd00075">
    <property type="entry name" value="HATPase"/>
    <property type="match status" value="1"/>
</dbReference>
<dbReference type="SMART" id="SM00387">
    <property type="entry name" value="HATPase_c"/>
    <property type="match status" value="1"/>
</dbReference>
<evidence type="ECO:0000256" key="14">
    <source>
        <dbReference type="ARBA" id="ARBA00039401"/>
    </source>
</evidence>
<dbReference type="SMART" id="SM00388">
    <property type="entry name" value="HisKA"/>
    <property type="match status" value="1"/>
</dbReference>
<dbReference type="GO" id="GO:0000156">
    <property type="term" value="F:phosphorelay response regulator activity"/>
    <property type="evidence" value="ECO:0007669"/>
    <property type="project" value="TreeGrafter"/>
</dbReference>
<evidence type="ECO:0000313" key="18">
    <source>
        <dbReference type="EMBL" id="RNM11516.1"/>
    </source>
</evidence>
<dbReference type="InterPro" id="IPR004358">
    <property type="entry name" value="Sig_transdc_His_kin-like_C"/>
</dbReference>
<dbReference type="Pfam" id="PF05231">
    <property type="entry name" value="MASE1"/>
    <property type="match status" value="1"/>
</dbReference>
<dbReference type="Gene3D" id="3.30.450.20">
    <property type="entry name" value="PAS domain"/>
    <property type="match status" value="1"/>
</dbReference>
<keyword evidence="12" id="KW-0902">Two-component regulatory system</keyword>
<dbReference type="EC" id="2.7.13.3" evidence="3"/>
<name>A0A3N0GH31_9ACTN</name>
<evidence type="ECO:0000256" key="13">
    <source>
        <dbReference type="ARBA" id="ARBA00023136"/>
    </source>
</evidence>
<dbReference type="SUPFAM" id="SSF47384">
    <property type="entry name" value="Homodimeric domain of signal transducing histidine kinase"/>
    <property type="match status" value="1"/>
</dbReference>
<feature type="domain" description="PAS" evidence="17">
    <location>
        <begin position="340"/>
        <end position="378"/>
    </location>
</feature>
<dbReference type="GO" id="GO:0030295">
    <property type="term" value="F:protein kinase activator activity"/>
    <property type="evidence" value="ECO:0007669"/>
    <property type="project" value="TreeGrafter"/>
</dbReference>
<evidence type="ECO:0000256" key="8">
    <source>
        <dbReference type="ARBA" id="ARBA00022741"/>
    </source>
</evidence>
<evidence type="ECO:0000256" key="12">
    <source>
        <dbReference type="ARBA" id="ARBA00023012"/>
    </source>
</evidence>
<comment type="subcellular location">
    <subcellularLocation>
        <location evidence="2">Cell membrane</location>
        <topology evidence="2">Multi-pass membrane protein</topology>
    </subcellularLocation>
</comment>
<dbReference type="InterPro" id="IPR000014">
    <property type="entry name" value="PAS"/>
</dbReference>
<dbReference type="GO" id="GO:0000155">
    <property type="term" value="F:phosphorelay sensor kinase activity"/>
    <property type="evidence" value="ECO:0007669"/>
    <property type="project" value="InterPro"/>
</dbReference>